<comment type="caution">
    <text evidence="2">The sequence shown here is derived from an EMBL/GenBank/DDBJ whole genome shotgun (WGS) entry which is preliminary data.</text>
</comment>
<gene>
    <name evidence="2" type="ORF">SDC9_184675</name>
</gene>
<proteinExistence type="predicted"/>
<sequence length="196" mass="21220">MGSVQPGDPPAPAEAGNRQSAGIRSLAGSPGHAGIEVAQHLGIRRLGGNLRLDFRNAGDLARIALTGKQFRSNRAIAQLGEAAADIADIFVRTEYLGNHQHDGRFLQTRRYGTVGHHLAILDRHLDFAGDHARFVGLDRRLRQGRLGGKRKPRAKRGDDKAATIEGLCRHKTIEFGFGFHGLPPVGGLHQNDVVLL</sequence>
<dbReference type="AlphaFoldDB" id="A0A645HG62"/>
<name>A0A645HG62_9ZZZZ</name>
<feature type="region of interest" description="Disordered" evidence="1">
    <location>
        <begin position="1"/>
        <end position="28"/>
    </location>
</feature>
<evidence type="ECO:0000256" key="1">
    <source>
        <dbReference type="SAM" id="MobiDB-lite"/>
    </source>
</evidence>
<evidence type="ECO:0000313" key="2">
    <source>
        <dbReference type="EMBL" id="MPN37159.1"/>
    </source>
</evidence>
<reference evidence="2" key="1">
    <citation type="submission" date="2019-08" db="EMBL/GenBank/DDBJ databases">
        <authorList>
            <person name="Kucharzyk K."/>
            <person name="Murdoch R.W."/>
            <person name="Higgins S."/>
            <person name="Loffler F."/>
        </authorList>
    </citation>
    <scope>NUCLEOTIDE SEQUENCE</scope>
</reference>
<protein>
    <submittedName>
        <fullName evidence="2">Uncharacterized protein</fullName>
    </submittedName>
</protein>
<accession>A0A645HG62</accession>
<dbReference type="EMBL" id="VSSQ01091658">
    <property type="protein sequence ID" value="MPN37159.1"/>
    <property type="molecule type" value="Genomic_DNA"/>
</dbReference>
<organism evidence="2">
    <name type="scientific">bioreactor metagenome</name>
    <dbReference type="NCBI Taxonomy" id="1076179"/>
    <lineage>
        <taxon>unclassified sequences</taxon>
        <taxon>metagenomes</taxon>
        <taxon>ecological metagenomes</taxon>
    </lineage>
</organism>